<protein>
    <submittedName>
        <fullName evidence="1">DNA gyrase subunit A</fullName>
        <ecNumber evidence="1">5.99.1.3</ecNumber>
    </submittedName>
</protein>
<dbReference type="PANTHER" id="PTHR43493:SF5">
    <property type="entry name" value="DNA GYRASE SUBUNIT A, CHLOROPLASTIC_MITOCHONDRIAL"/>
    <property type="match status" value="1"/>
</dbReference>
<organism evidence="1">
    <name type="scientific">mine drainage metagenome</name>
    <dbReference type="NCBI Taxonomy" id="410659"/>
    <lineage>
        <taxon>unclassified sequences</taxon>
        <taxon>metagenomes</taxon>
        <taxon>ecological metagenomes</taxon>
    </lineage>
</organism>
<dbReference type="EC" id="5.99.1.3" evidence="1"/>
<reference evidence="1" key="1">
    <citation type="submission" date="2016-10" db="EMBL/GenBank/DDBJ databases">
        <title>Sequence of Gallionella enrichment culture.</title>
        <authorList>
            <person name="Poehlein A."/>
            <person name="Muehling M."/>
            <person name="Daniel R."/>
        </authorList>
    </citation>
    <scope>NUCLEOTIDE SEQUENCE</scope>
</reference>
<dbReference type="PANTHER" id="PTHR43493">
    <property type="entry name" value="DNA GYRASE/TOPOISOMERASE SUBUNIT A"/>
    <property type="match status" value="1"/>
</dbReference>
<dbReference type="GO" id="GO:0003918">
    <property type="term" value="F:DNA topoisomerase type II (double strand cut, ATP-hydrolyzing) activity"/>
    <property type="evidence" value="ECO:0007669"/>
    <property type="project" value="TreeGrafter"/>
</dbReference>
<dbReference type="GO" id="GO:0005737">
    <property type="term" value="C:cytoplasm"/>
    <property type="evidence" value="ECO:0007669"/>
    <property type="project" value="TreeGrafter"/>
</dbReference>
<dbReference type="AlphaFoldDB" id="A0A1J5PN57"/>
<accession>A0A1J5PN57</accession>
<dbReference type="GO" id="GO:0006265">
    <property type="term" value="P:DNA topological change"/>
    <property type="evidence" value="ECO:0007669"/>
    <property type="project" value="InterPro"/>
</dbReference>
<comment type="caution">
    <text evidence="1">The sequence shown here is derived from an EMBL/GenBank/DDBJ whole genome shotgun (WGS) entry which is preliminary data.</text>
</comment>
<dbReference type="GO" id="GO:0009330">
    <property type="term" value="C:DNA topoisomerase type II (double strand cut, ATP-hydrolyzing) complex"/>
    <property type="evidence" value="ECO:0007669"/>
    <property type="project" value="TreeGrafter"/>
</dbReference>
<dbReference type="Gene3D" id="2.120.10.90">
    <property type="entry name" value="DNA gyrase/topoisomerase IV, subunit A, C-terminal"/>
    <property type="match status" value="1"/>
</dbReference>
<dbReference type="GO" id="GO:0003677">
    <property type="term" value="F:DNA binding"/>
    <property type="evidence" value="ECO:0007669"/>
    <property type="project" value="InterPro"/>
</dbReference>
<gene>
    <name evidence="1" type="primary">gyrA_17</name>
    <name evidence="1" type="ORF">GALL_461330</name>
</gene>
<dbReference type="SUPFAM" id="SSF101904">
    <property type="entry name" value="GyrA/ParC C-terminal domain-like"/>
    <property type="match status" value="1"/>
</dbReference>
<dbReference type="Pfam" id="PF03989">
    <property type="entry name" value="DNA_gyraseA_C"/>
    <property type="match status" value="3"/>
</dbReference>
<dbReference type="GO" id="GO:0005524">
    <property type="term" value="F:ATP binding"/>
    <property type="evidence" value="ECO:0007669"/>
    <property type="project" value="InterPro"/>
</dbReference>
<proteinExistence type="predicted"/>
<dbReference type="InterPro" id="IPR006691">
    <property type="entry name" value="GyrA/parC_rep"/>
</dbReference>
<dbReference type="InterPro" id="IPR035516">
    <property type="entry name" value="Gyrase/topoIV_suA_C"/>
</dbReference>
<name>A0A1J5PN57_9ZZZZ</name>
<keyword evidence="1" id="KW-0413">Isomerase</keyword>
<evidence type="ECO:0000313" key="1">
    <source>
        <dbReference type="EMBL" id="OIQ72240.1"/>
    </source>
</evidence>
<dbReference type="InterPro" id="IPR050220">
    <property type="entry name" value="Type_II_DNA_Topoisomerases"/>
</dbReference>
<sequence>MKFRKGDELLSMSVVSDSEEFNLLTATDGGYAKRTPVVEYRVQGRGGLGVKAAKIDEVSRGVLVCAVVVRDDDEIVAITSSGSVIRTGASEVRQTGRDTMGVRLVNLKDGDLVVSVARNAESEEILTLEESPSLGEVPDSV</sequence>
<dbReference type="EMBL" id="MLJW01003355">
    <property type="protein sequence ID" value="OIQ72240.1"/>
    <property type="molecule type" value="Genomic_DNA"/>
</dbReference>